<dbReference type="InterPro" id="IPR050640">
    <property type="entry name" value="Bact_2-comp_sensor_kinase"/>
</dbReference>
<dbReference type="SMART" id="SM00304">
    <property type="entry name" value="HAMP"/>
    <property type="match status" value="1"/>
</dbReference>
<dbReference type="SUPFAM" id="SSF55874">
    <property type="entry name" value="ATPase domain of HSP90 chaperone/DNA topoisomerase II/histidine kinase"/>
    <property type="match status" value="1"/>
</dbReference>
<feature type="coiled-coil region" evidence="5">
    <location>
        <begin position="331"/>
        <end position="411"/>
    </location>
</feature>
<feature type="transmembrane region" description="Helical" evidence="6">
    <location>
        <begin position="32"/>
        <end position="55"/>
    </location>
</feature>
<dbReference type="Gene3D" id="3.30.565.10">
    <property type="entry name" value="Histidine kinase-like ATPase, C-terminal domain"/>
    <property type="match status" value="1"/>
</dbReference>
<dbReference type="PANTHER" id="PTHR34220">
    <property type="entry name" value="SENSOR HISTIDINE KINASE YPDA"/>
    <property type="match status" value="1"/>
</dbReference>
<evidence type="ECO:0000313" key="9">
    <source>
        <dbReference type="Proteomes" id="UP000663623"/>
    </source>
</evidence>
<dbReference type="InterPro" id="IPR010559">
    <property type="entry name" value="Sig_transdc_His_kin_internal"/>
</dbReference>
<evidence type="ECO:0000256" key="4">
    <source>
        <dbReference type="ARBA" id="ARBA00022777"/>
    </source>
</evidence>
<dbReference type="PROSITE" id="PS50885">
    <property type="entry name" value="HAMP"/>
    <property type="match status" value="1"/>
</dbReference>
<keyword evidence="4" id="KW-0418">Kinase</keyword>
<keyword evidence="6" id="KW-0812">Transmembrane</keyword>
<keyword evidence="6" id="KW-0472">Membrane</keyword>
<evidence type="ECO:0000256" key="2">
    <source>
        <dbReference type="ARBA" id="ARBA00022553"/>
    </source>
</evidence>
<keyword evidence="5" id="KW-0175">Coiled coil</keyword>
<dbReference type="PANTHER" id="PTHR34220:SF7">
    <property type="entry name" value="SENSOR HISTIDINE KINASE YPDA"/>
    <property type="match status" value="1"/>
</dbReference>
<evidence type="ECO:0000259" key="7">
    <source>
        <dbReference type="PROSITE" id="PS50885"/>
    </source>
</evidence>
<dbReference type="Pfam" id="PF02518">
    <property type="entry name" value="HATPase_c"/>
    <property type="match status" value="1"/>
</dbReference>
<keyword evidence="9" id="KW-1185">Reference proteome</keyword>
<feature type="transmembrane region" description="Helical" evidence="6">
    <location>
        <begin position="308"/>
        <end position="330"/>
    </location>
</feature>
<dbReference type="InterPro" id="IPR003660">
    <property type="entry name" value="HAMP_dom"/>
</dbReference>
<dbReference type="Proteomes" id="UP000663623">
    <property type="component" value="Chromosome"/>
</dbReference>
<sequence length="612" mass="71570">MWWNEVLRKLLKFSKERIVERLDSLSVRKKLLLVYILCVLIPTIVSHFIFTIFIIKNLQQQKIAQIKSAFNILSTNIKKVIDEAILYSNTLYTDDLLNDMLDIDYQGMDDFYSNYVQYLRNRIYQGRNVYSNIARVTIYTNNPTILNSDGYRKLNIKEVKEWYDKVVNNLQGIVIIPTSDNGVNGEEGYVSLIRNLNQYEQRSTSTGNNSKYTKIAKIDIYLSSFFNSINFEVFGGEIYLIDSSNRVIAAHTYNNLIFTKPFVKFDKSKFVPEGSYVFIDNLDINLLNGWKLVGVFSRSYMMGEIYRAIEFILLISLLSLIFATFLIRLITSSLSNRLELLERHIRKVKKQRFEILTCREGNDEIGNLIREFNNMTVRLKELIEKEMLSEIQKKTLEVEKKQAEINALQSQINPHFLFNTLDSIRMRSVLKNELETAEIIKYLTRTLRRLIYWGNDITTVQEEINFVEDFLKIQQYRFGEKLTYEIFVEEDAKNCLIPKMTIQPLVENACIHGIEEKEDSGRVIVKVKKEGINLVIEVADNGIGMDEKKLEELYTNLNNPLYDKSIGLKNVYRRLMLYYNDNAKFYIESSINKGTKVVIKLPLELPAFVHRI</sequence>
<dbReference type="EMBL" id="AP024480">
    <property type="protein sequence ID" value="BCS81660.1"/>
    <property type="molecule type" value="Genomic_DNA"/>
</dbReference>
<dbReference type="CDD" id="cd06225">
    <property type="entry name" value="HAMP"/>
    <property type="match status" value="1"/>
</dbReference>
<organism evidence="8 9">
    <name type="scientific">Caldicellulosiruptor diazotrophicus</name>
    <dbReference type="NCBI Taxonomy" id="2806205"/>
    <lineage>
        <taxon>Bacteria</taxon>
        <taxon>Bacillati</taxon>
        <taxon>Bacillota</taxon>
        <taxon>Bacillota incertae sedis</taxon>
        <taxon>Caldicellulosiruptorales</taxon>
        <taxon>Caldicellulosiruptoraceae</taxon>
        <taxon>Caldicellulosiruptor</taxon>
    </lineage>
</organism>
<reference evidence="8 9" key="1">
    <citation type="submission" date="2021-02" db="EMBL/GenBank/DDBJ databases">
        <title>Nitrogen-fixing ability and nitrogen fixation related genes of thermophilic fermentative bacteria in the genus Caldicellulosiruptor.</title>
        <authorList>
            <person name="Chen Y."/>
            <person name="Nishihara A."/>
            <person name="Haruta S."/>
        </authorList>
    </citation>
    <scope>NUCLEOTIDE SEQUENCE [LARGE SCALE GENOMIC DNA]</scope>
    <source>
        <strain evidence="8 9">YA01</strain>
    </source>
</reference>
<keyword evidence="2" id="KW-0597">Phosphoprotein</keyword>
<accession>A0ABN6E8D1</accession>
<evidence type="ECO:0000313" key="8">
    <source>
        <dbReference type="EMBL" id="BCS81660.1"/>
    </source>
</evidence>
<protein>
    <recommendedName>
        <fullName evidence="7">HAMP domain-containing protein</fullName>
    </recommendedName>
</protein>
<comment type="subcellular location">
    <subcellularLocation>
        <location evidence="1">Membrane</location>
    </subcellularLocation>
</comment>
<feature type="domain" description="HAMP" evidence="7">
    <location>
        <begin position="332"/>
        <end position="384"/>
    </location>
</feature>
<dbReference type="Pfam" id="PF00672">
    <property type="entry name" value="HAMP"/>
    <property type="match status" value="1"/>
</dbReference>
<dbReference type="Gene3D" id="6.10.340.10">
    <property type="match status" value="1"/>
</dbReference>
<keyword evidence="3" id="KW-0808">Transferase</keyword>
<keyword evidence="6" id="KW-1133">Transmembrane helix</keyword>
<gene>
    <name evidence="8" type="ORF">CaldiYA01_16200</name>
</gene>
<name>A0ABN6E8D1_9FIRM</name>
<evidence type="ECO:0000256" key="1">
    <source>
        <dbReference type="ARBA" id="ARBA00004370"/>
    </source>
</evidence>
<evidence type="ECO:0000256" key="5">
    <source>
        <dbReference type="SAM" id="Coils"/>
    </source>
</evidence>
<dbReference type="Pfam" id="PF06580">
    <property type="entry name" value="His_kinase"/>
    <property type="match status" value="1"/>
</dbReference>
<evidence type="ECO:0000256" key="6">
    <source>
        <dbReference type="SAM" id="Phobius"/>
    </source>
</evidence>
<dbReference type="InterPro" id="IPR036890">
    <property type="entry name" value="HATPase_C_sf"/>
</dbReference>
<evidence type="ECO:0000256" key="3">
    <source>
        <dbReference type="ARBA" id="ARBA00022679"/>
    </source>
</evidence>
<dbReference type="RefSeq" id="WP_207178565.1">
    <property type="nucleotide sequence ID" value="NZ_AP024480.1"/>
</dbReference>
<dbReference type="InterPro" id="IPR003594">
    <property type="entry name" value="HATPase_dom"/>
</dbReference>
<proteinExistence type="predicted"/>
<dbReference type="SUPFAM" id="SSF158472">
    <property type="entry name" value="HAMP domain-like"/>
    <property type="match status" value="1"/>
</dbReference>